<feature type="chain" id="PRO_5003128112" description="Lysozyme inhibitor LprI-like N-terminal domain-containing protein" evidence="1">
    <location>
        <begin position="20"/>
        <end position="133"/>
    </location>
</feature>
<feature type="domain" description="Lysozyme inhibitor LprI-like N-terminal" evidence="2">
    <location>
        <begin position="42"/>
        <end position="121"/>
    </location>
</feature>
<reference evidence="3 4" key="1">
    <citation type="submission" date="2010-08" db="EMBL/GenBank/DDBJ databases">
        <title>Complete sequence of Gallionella capsiferriformans ES-2.</title>
        <authorList>
            <consortium name="US DOE Joint Genome Institute"/>
            <person name="Lucas S."/>
            <person name="Copeland A."/>
            <person name="Lapidus A."/>
            <person name="Cheng J.-F."/>
            <person name="Bruce D."/>
            <person name="Goodwin L."/>
            <person name="Pitluck S."/>
            <person name="Chertkov O."/>
            <person name="Davenport K.W."/>
            <person name="Detter J.C."/>
            <person name="Han C."/>
            <person name="Tapia R."/>
            <person name="Land M."/>
            <person name="Hauser L."/>
            <person name="Chang Y.-J."/>
            <person name="Jeffries C."/>
            <person name="Kyrpides N."/>
            <person name="Ivanova N."/>
            <person name="Mikhailova N."/>
            <person name="Shelobolina E.S."/>
            <person name="Picardal F."/>
            <person name="Roden E."/>
            <person name="Emerson D."/>
            <person name="Woyke T."/>
        </authorList>
    </citation>
    <scope>NUCLEOTIDE SEQUENCE [LARGE SCALE GENOMIC DNA]</scope>
    <source>
        <strain evidence="3 4">ES-2</strain>
    </source>
</reference>
<evidence type="ECO:0000259" key="2">
    <source>
        <dbReference type="Pfam" id="PF07007"/>
    </source>
</evidence>
<dbReference type="OrthoDB" id="7340239at2"/>
<keyword evidence="4" id="KW-1185">Reference proteome</keyword>
<sequence precursor="true">MRTFLVVLCLSSFPFQCHAEAWVCPPDIASSDNGDFCGAAHAEFNANQADKRLNEVYRQLLSEFPTKEERQPWITAQRAWLKFSDAHCVAALSKFIGAPFTMAEMEHSCRAEQILNRTKELERYCESCSSHKP</sequence>
<dbReference type="Gene3D" id="1.20.1270.180">
    <property type="match status" value="1"/>
</dbReference>
<protein>
    <recommendedName>
        <fullName evidence="2">Lysozyme inhibitor LprI-like N-terminal domain-containing protein</fullName>
    </recommendedName>
</protein>
<feature type="signal peptide" evidence="1">
    <location>
        <begin position="1"/>
        <end position="19"/>
    </location>
</feature>
<dbReference type="HOGENOM" id="CLU_1903667_0_0_4"/>
<evidence type="ECO:0000256" key="1">
    <source>
        <dbReference type="SAM" id="SignalP"/>
    </source>
</evidence>
<organism evidence="3 4">
    <name type="scientific">Gallionella capsiferriformans (strain ES-2)</name>
    <name type="common">Gallionella ferruginea capsiferriformans (strain ES-2)</name>
    <dbReference type="NCBI Taxonomy" id="395494"/>
    <lineage>
        <taxon>Bacteria</taxon>
        <taxon>Pseudomonadati</taxon>
        <taxon>Pseudomonadota</taxon>
        <taxon>Betaproteobacteria</taxon>
        <taxon>Nitrosomonadales</taxon>
        <taxon>Gallionellaceae</taxon>
        <taxon>Gallionella</taxon>
    </lineage>
</organism>
<dbReference type="RefSeq" id="WP_013293451.1">
    <property type="nucleotide sequence ID" value="NC_014394.1"/>
</dbReference>
<dbReference type="Proteomes" id="UP000001235">
    <property type="component" value="Chromosome"/>
</dbReference>
<dbReference type="KEGG" id="gca:Galf_1493"/>
<dbReference type="eggNOG" id="COG3755">
    <property type="taxonomic scope" value="Bacteria"/>
</dbReference>
<evidence type="ECO:0000313" key="3">
    <source>
        <dbReference type="EMBL" id="ADL55512.1"/>
    </source>
</evidence>
<keyword evidence="1" id="KW-0732">Signal</keyword>
<dbReference type="InterPro" id="IPR009739">
    <property type="entry name" value="LprI-like_N"/>
</dbReference>
<dbReference type="Pfam" id="PF07007">
    <property type="entry name" value="LprI"/>
    <property type="match status" value="1"/>
</dbReference>
<evidence type="ECO:0000313" key="4">
    <source>
        <dbReference type="Proteomes" id="UP000001235"/>
    </source>
</evidence>
<dbReference type="EMBL" id="CP002159">
    <property type="protein sequence ID" value="ADL55512.1"/>
    <property type="molecule type" value="Genomic_DNA"/>
</dbReference>
<name>D9SG65_GALCS</name>
<proteinExistence type="predicted"/>
<dbReference type="AlphaFoldDB" id="D9SG65"/>
<gene>
    <name evidence="3" type="ordered locus">Galf_1493</name>
</gene>
<accession>D9SG65</accession>